<dbReference type="Proteomes" id="UP001392318">
    <property type="component" value="Unassembled WGS sequence"/>
</dbReference>
<proteinExistence type="predicted"/>
<dbReference type="EMBL" id="JAYMRU010000007">
    <property type="protein sequence ID" value="MEM5400816.1"/>
    <property type="molecule type" value="Genomic_DNA"/>
</dbReference>
<keyword evidence="2" id="KW-1185">Reference proteome</keyword>
<reference evidence="1" key="1">
    <citation type="submission" date="2024-01" db="EMBL/GenBank/DDBJ databases">
        <title>The diversity of rhizobia nodulating Mimosa spp. in eleven states of Brazil covering several biomes is determined by host plant, location, and edaphic factors.</title>
        <authorList>
            <person name="Rouws L."/>
            <person name="Barauna A."/>
            <person name="Beukes C."/>
            <person name="De Faria S.M."/>
            <person name="Gross E."/>
            <person name="Dos Reis Junior F.B."/>
            <person name="Simon M."/>
            <person name="Maluk M."/>
            <person name="Odee D.W."/>
            <person name="Kenicer G."/>
            <person name="Young J.P.W."/>
            <person name="Reis V.M."/>
            <person name="Zilli J."/>
            <person name="James E.K."/>
        </authorList>
    </citation>
    <scope>NUCLEOTIDE SEQUENCE</scope>
    <source>
        <strain evidence="1">JPY452</strain>
    </source>
</reference>
<organism evidence="1 2">
    <name type="scientific">Paraburkholderia unamae</name>
    <dbReference type="NCBI Taxonomy" id="219649"/>
    <lineage>
        <taxon>Bacteria</taxon>
        <taxon>Pseudomonadati</taxon>
        <taxon>Pseudomonadota</taxon>
        <taxon>Betaproteobacteria</taxon>
        <taxon>Burkholderiales</taxon>
        <taxon>Burkholderiaceae</taxon>
        <taxon>Paraburkholderia</taxon>
    </lineage>
</organism>
<accession>A0ACC6RH20</accession>
<protein>
    <submittedName>
        <fullName evidence="1">Uncharacterized protein</fullName>
    </submittedName>
</protein>
<evidence type="ECO:0000313" key="1">
    <source>
        <dbReference type="EMBL" id="MEM5400816.1"/>
    </source>
</evidence>
<evidence type="ECO:0000313" key="2">
    <source>
        <dbReference type="Proteomes" id="UP001392318"/>
    </source>
</evidence>
<gene>
    <name evidence="1" type="ORF">VSR83_12055</name>
</gene>
<sequence>MKITAKHRYEADPREEGFVMNVDECTATTIYYSDRWTHNDGAMMWTWRNSNQYWADTSEEWVYSHNGTMDVAVCRKVGGGWYVYRDAEKVTYPSRKVALVAARLQATA</sequence>
<name>A0ACC6RH20_9BURK</name>
<comment type="caution">
    <text evidence="1">The sequence shown here is derived from an EMBL/GenBank/DDBJ whole genome shotgun (WGS) entry which is preliminary data.</text>
</comment>